<reference evidence="3" key="1">
    <citation type="submission" date="2017-01" db="EMBL/GenBank/DDBJ databases">
        <title>Comparative genomics of anhydrobiosis in the tardigrade Hypsibius dujardini.</title>
        <authorList>
            <person name="Yoshida Y."/>
            <person name="Koutsovoulos G."/>
            <person name="Laetsch D."/>
            <person name="Stevens L."/>
            <person name="Kumar S."/>
            <person name="Horikawa D."/>
            <person name="Ishino K."/>
            <person name="Komine S."/>
            <person name="Tomita M."/>
            <person name="Blaxter M."/>
            <person name="Arakawa K."/>
        </authorList>
    </citation>
    <scope>NUCLEOTIDE SEQUENCE [LARGE SCALE GENOMIC DNA]</scope>
    <source>
        <strain evidence="3">Z151</strain>
    </source>
</reference>
<dbReference type="AlphaFoldDB" id="A0A1W0WKD8"/>
<comment type="caution">
    <text evidence="2">The sequence shown here is derived from an EMBL/GenBank/DDBJ whole genome shotgun (WGS) entry which is preliminary data.</text>
</comment>
<evidence type="ECO:0000256" key="1">
    <source>
        <dbReference type="SAM" id="MobiDB-lite"/>
    </source>
</evidence>
<evidence type="ECO:0000313" key="3">
    <source>
        <dbReference type="Proteomes" id="UP000192578"/>
    </source>
</evidence>
<dbReference type="GO" id="GO:0003676">
    <property type="term" value="F:nucleic acid binding"/>
    <property type="evidence" value="ECO:0007669"/>
    <property type="project" value="InterPro"/>
</dbReference>
<sequence length="396" mass="42663">MEGLFVYAAGMPNIWKKVRLEILGPFTTTAEGHRYLVFAVDVHTYWMEGRSLAHSSPDLIARFIFSLFARFGRAEFSVVGQKADFCRQLAASLQALLRSQDSSYGMGPTNNSGVVHHGRHGAEQVYHLPDLGPDAGITTGGMALNPDGQLNCDQADDLPPEQANLFAHSDPVNPLPRHGSFTRVSRSLKQRSVNYTNLGSDLLNFVSANMEDWDAKLDGCLYHMRTAIAVCNKGYSAFHLAYGRNPAPITGRELMVRSLRGVKEVLNLFSLTGAEKKPTSQLSSQQSEPKEAAGSAPQSNVAKKLSTKRYNLRTGALPLSPVCRETESPLHDGPQHTSHPSISGPTDDIRLTGSGVCSTAQRSSTSIPAHSAAATTAETSSKAAAAAEKSSKKNIS</sequence>
<dbReference type="InterPro" id="IPR012337">
    <property type="entry name" value="RNaseH-like_sf"/>
</dbReference>
<dbReference type="Gene3D" id="3.30.420.10">
    <property type="entry name" value="Ribonuclease H-like superfamily/Ribonuclease H"/>
    <property type="match status" value="1"/>
</dbReference>
<dbReference type="EMBL" id="MTYJ01000086">
    <property type="protein sequence ID" value="OQV15664.1"/>
    <property type="molecule type" value="Genomic_DNA"/>
</dbReference>
<name>A0A1W0WKD8_HYPEX</name>
<evidence type="ECO:0000313" key="2">
    <source>
        <dbReference type="EMBL" id="OQV15664.1"/>
    </source>
</evidence>
<dbReference type="OrthoDB" id="775972at2759"/>
<keyword evidence="3" id="KW-1185">Reference proteome</keyword>
<accession>A0A1W0WKD8</accession>
<dbReference type="SUPFAM" id="SSF53098">
    <property type="entry name" value="Ribonuclease H-like"/>
    <property type="match status" value="1"/>
</dbReference>
<evidence type="ECO:0008006" key="4">
    <source>
        <dbReference type="Google" id="ProtNLM"/>
    </source>
</evidence>
<gene>
    <name evidence="2" type="ORF">BV898_10251</name>
</gene>
<organism evidence="2 3">
    <name type="scientific">Hypsibius exemplaris</name>
    <name type="common">Freshwater tardigrade</name>
    <dbReference type="NCBI Taxonomy" id="2072580"/>
    <lineage>
        <taxon>Eukaryota</taxon>
        <taxon>Metazoa</taxon>
        <taxon>Ecdysozoa</taxon>
        <taxon>Tardigrada</taxon>
        <taxon>Eutardigrada</taxon>
        <taxon>Parachela</taxon>
        <taxon>Hypsibioidea</taxon>
        <taxon>Hypsibiidae</taxon>
        <taxon>Hypsibius</taxon>
    </lineage>
</organism>
<dbReference type="Proteomes" id="UP000192578">
    <property type="component" value="Unassembled WGS sequence"/>
</dbReference>
<feature type="compositionally biased region" description="Basic and acidic residues" evidence="1">
    <location>
        <begin position="324"/>
        <end position="334"/>
    </location>
</feature>
<feature type="compositionally biased region" description="Low complexity" evidence="1">
    <location>
        <begin position="363"/>
        <end position="388"/>
    </location>
</feature>
<proteinExistence type="predicted"/>
<dbReference type="InterPro" id="IPR036397">
    <property type="entry name" value="RNaseH_sf"/>
</dbReference>
<feature type="region of interest" description="Disordered" evidence="1">
    <location>
        <begin position="276"/>
        <end position="396"/>
    </location>
</feature>
<feature type="compositionally biased region" description="Polar residues" evidence="1">
    <location>
        <begin position="335"/>
        <end position="344"/>
    </location>
</feature>
<protein>
    <recommendedName>
        <fullName evidence="4">Integrase catalytic domain-containing protein</fullName>
    </recommendedName>
</protein>